<keyword evidence="1" id="KW-0732">Signal</keyword>
<sequence length="131" mass="13679">MAMKSVGKIVTAAIASFVLGVGAGSVLHAQGKVPAYSVAEINVKDPDGYTKDFLPKAQANIKEHGGKYLGGGANKAISMSGSPPANRVVLIQFPDMDTLKAFGIKQTQLEADVGNKYASFRAIGIEGIEQK</sequence>
<evidence type="ECO:0000256" key="1">
    <source>
        <dbReference type="SAM" id="SignalP"/>
    </source>
</evidence>
<keyword evidence="4" id="KW-1185">Reference proteome</keyword>
<dbReference type="SUPFAM" id="SSF54909">
    <property type="entry name" value="Dimeric alpha+beta barrel"/>
    <property type="match status" value="1"/>
</dbReference>
<reference evidence="4" key="1">
    <citation type="journal article" date="2021" name="ISME J.">
        <title>Evolutionary origin and ecological implication of a unique nif island in free-living Bradyrhizobium lineages.</title>
        <authorList>
            <person name="Tao J."/>
        </authorList>
    </citation>
    <scope>NUCLEOTIDE SEQUENCE [LARGE SCALE GENOMIC DNA]</scope>
    <source>
        <strain evidence="4">SZCCT0434</strain>
    </source>
</reference>
<feature type="signal peptide" evidence="1">
    <location>
        <begin position="1"/>
        <end position="23"/>
    </location>
</feature>
<comment type="caution">
    <text evidence="3">The sequence shown here is derived from an EMBL/GenBank/DDBJ whole genome shotgun (WGS) entry which is preliminary data.</text>
</comment>
<gene>
    <name evidence="3" type="ORF">JQ615_02790</name>
</gene>
<dbReference type="Pfam" id="PF07045">
    <property type="entry name" value="DUF1330"/>
    <property type="match status" value="1"/>
</dbReference>
<accession>A0ABS5FC04</accession>
<dbReference type="InterPro" id="IPR010753">
    <property type="entry name" value="DUF1330"/>
</dbReference>
<evidence type="ECO:0000259" key="2">
    <source>
        <dbReference type="Pfam" id="PF07045"/>
    </source>
</evidence>
<feature type="chain" id="PRO_5046267836" evidence="1">
    <location>
        <begin position="24"/>
        <end position="131"/>
    </location>
</feature>
<organism evidence="3 4">
    <name type="scientific">Bradyrhizobium jicamae</name>
    <dbReference type="NCBI Taxonomy" id="280332"/>
    <lineage>
        <taxon>Bacteria</taxon>
        <taxon>Pseudomonadati</taxon>
        <taxon>Pseudomonadota</taxon>
        <taxon>Alphaproteobacteria</taxon>
        <taxon>Hyphomicrobiales</taxon>
        <taxon>Nitrobacteraceae</taxon>
        <taxon>Bradyrhizobium</taxon>
    </lineage>
</organism>
<protein>
    <submittedName>
        <fullName evidence="3">DUF1330 domain-containing protein</fullName>
    </submittedName>
</protein>
<dbReference type="Proteomes" id="UP001315278">
    <property type="component" value="Unassembled WGS sequence"/>
</dbReference>
<evidence type="ECO:0000313" key="4">
    <source>
        <dbReference type="Proteomes" id="UP001315278"/>
    </source>
</evidence>
<evidence type="ECO:0000313" key="3">
    <source>
        <dbReference type="EMBL" id="MBR0794310.1"/>
    </source>
</evidence>
<proteinExistence type="predicted"/>
<name>A0ABS5FC04_9BRAD</name>
<dbReference type="InterPro" id="IPR011008">
    <property type="entry name" value="Dimeric_a/b-barrel"/>
</dbReference>
<dbReference type="EMBL" id="JAFCJH010000002">
    <property type="protein sequence ID" value="MBR0794310.1"/>
    <property type="molecule type" value="Genomic_DNA"/>
</dbReference>
<dbReference type="Gene3D" id="3.30.70.100">
    <property type="match status" value="1"/>
</dbReference>
<feature type="domain" description="DUF1330" evidence="2">
    <location>
        <begin position="34"/>
        <end position="102"/>
    </location>
</feature>